<evidence type="ECO:0000256" key="5">
    <source>
        <dbReference type="ARBA" id="ARBA00022792"/>
    </source>
</evidence>
<evidence type="ECO:0000313" key="9">
    <source>
        <dbReference type="EMBL" id="KAG8555763.1"/>
    </source>
</evidence>
<dbReference type="EMBL" id="WNYA01000009">
    <property type="protein sequence ID" value="KAG8555761.1"/>
    <property type="molecule type" value="Genomic_DNA"/>
</dbReference>
<keyword evidence="5" id="KW-0999">Mitochondrion inner membrane</keyword>
<dbReference type="Proteomes" id="UP000824782">
    <property type="component" value="Unassembled WGS sequence"/>
</dbReference>
<proteinExistence type="inferred from homology"/>
<gene>
    <name evidence="9" type="ORF">GDO81_017803</name>
</gene>
<reference evidence="9" key="1">
    <citation type="thesis" date="2020" institute="ProQuest LLC" country="789 East Eisenhower Parkway, Ann Arbor, MI, USA">
        <title>Comparative Genomics and Chromosome Evolution.</title>
        <authorList>
            <person name="Mudd A.B."/>
        </authorList>
    </citation>
    <scope>NUCLEOTIDE SEQUENCE</scope>
    <source>
        <strain evidence="9">237g6f4</strain>
        <tissue evidence="9">Blood</tissue>
    </source>
</reference>
<dbReference type="PANTHER" id="PTHR10707">
    <property type="entry name" value="CYTOCHROME C OXIDASE SUBUNIT IV"/>
    <property type="match status" value="1"/>
</dbReference>
<dbReference type="PANTHER" id="PTHR10707:SF12">
    <property type="entry name" value="CYTOCHROME C OXIDASE SUBUNIT 4 ISOFORM 1, MITOCHONDRIAL"/>
    <property type="match status" value="1"/>
</dbReference>
<dbReference type="EMBL" id="WNYA01000009">
    <property type="protein sequence ID" value="KAG8555760.1"/>
    <property type="molecule type" value="Genomic_DNA"/>
</dbReference>
<accession>A0AAV7ACE3</accession>
<dbReference type="EMBL" id="WNYA01000009">
    <property type="protein sequence ID" value="KAG8555763.1"/>
    <property type="molecule type" value="Genomic_DNA"/>
</dbReference>
<comment type="pathway">
    <text evidence="2">Energy metabolism; oxidative phosphorylation.</text>
</comment>
<evidence type="ECO:0000256" key="2">
    <source>
        <dbReference type="ARBA" id="ARBA00004673"/>
    </source>
</evidence>
<evidence type="ECO:0000313" key="10">
    <source>
        <dbReference type="Proteomes" id="UP000824782"/>
    </source>
</evidence>
<dbReference type="InterPro" id="IPR036639">
    <property type="entry name" value="Cyt_c_oxidase_su4_sf"/>
</dbReference>
<evidence type="ECO:0000256" key="1">
    <source>
        <dbReference type="ARBA" id="ARBA00004434"/>
    </source>
</evidence>
<evidence type="ECO:0000256" key="3">
    <source>
        <dbReference type="ARBA" id="ARBA00008135"/>
    </source>
</evidence>
<keyword evidence="7" id="KW-0472">Membrane</keyword>
<organism evidence="9 10">
    <name type="scientific">Engystomops pustulosus</name>
    <name type="common">Tungara frog</name>
    <name type="synonym">Physalaemus pustulosus</name>
    <dbReference type="NCBI Taxonomy" id="76066"/>
    <lineage>
        <taxon>Eukaryota</taxon>
        <taxon>Metazoa</taxon>
        <taxon>Chordata</taxon>
        <taxon>Craniata</taxon>
        <taxon>Vertebrata</taxon>
        <taxon>Euteleostomi</taxon>
        <taxon>Amphibia</taxon>
        <taxon>Batrachia</taxon>
        <taxon>Anura</taxon>
        <taxon>Neobatrachia</taxon>
        <taxon>Hyloidea</taxon>
        <taxon>Leptodactylidae</taxon>
        <taxon>Leiuperinae</taxon>
        <taxon>Engystomops</taxon>
    </lineage>
</organism>
<dbReference type="InterPro" id="IPR004203">
    <property type="entry name" value="Cyt_c_oxidase_su4_fam"/>
</dbReference>
<evidence type="ECO:0000256" key="4">
    <source>
        <dbReference type="ARBA" id="ARBA00019419"/>
    </source>
</evidence>
<evidence type="ECO:0000256" key="7">
    <source>
        <dbReference type="ARBA" id="ARBA00023136"/>
    </source>
</evidence>
<name>A0AAV7ACE3_ENGPU</name>
<evidence type="ECO:0000256" key="6">
    <source>
        <dbReference type="ARBA" id="ARBA00023128"/>
    </source>
</evidence>
<dbReference type="Pfam" id="PF02936">
    <property type="entry name" value="COX4"/>
    <property type="match status" value="1"/>
</dbReference>
<evidence type="ECO:0000256" key="8">
    <source>
        <dbReference type="ARBA" id="ARBA00031494"/>
    </source>
</evidence>
<dbReference type="AlphaFoldDB" id="A0AAV7ACE3"/>
<dbReference type="GO" id="GO:0006123">
    <property type="term" value="P:mitochondrial electron transport, cytochrome c to oxygen"/>
    <property type="evidence" value="ECO:0007669"/>
    <property type="project" value="InterPro"/>
</dbReference>
<dbReference type="EMBL" id="WNYA01000009">
    <property type="protein sequence ID" value="KAG8555762.1"/>
    <property type="molecule type" value="Genomic_DNA"/>
</dbReference>
<dbReference type="GO" id="GO:0045277">
    <property type="term" value="C:respiratory chain complex IV"/>
    <property type="evidence" value="ECO:0007669"/>
    <property type="project" value="InterPro"/>
</dbReference>
<dbReference type="SUPFAM" id="SSF81406">
    <property type="entry name" value="Mitochondrial cytochrome c oxidase subunit IV"/>
    <property type="match status" value="1"/>
</dbReference>
<comment type="similarity">
    <text evidence="3">Belongs to the cytochrome c oxidase IV family.</text>
</comment>
<comment type="caution">
    <text evidence="9">The sequence shown here is derived from an EMBL/GenBank/DDBJ whole genome shotgun (WGS) entry which is preliminary data.</text>
</comment>
<comment type="subcellular location">
    <subcellularLocation>
        <location evidence="1">Mitochondrion inner membrane</location>
        <topology evidence="1">Single-pass membrane protein</topology>
    </subcellularLocation>
</comment>
<keyword evidence="10" id="KW-1185">Reference proteome</keyword>
<sequence>MLSSRVIRLLGRRALSTSACLQGHASVAVPEYTLPKYNDHRGIPLPEVSYLETLSPELKALKDKEKGAWSSLSAQEKVQCEYLLLCV</sequence>
<keyword evidence="6" id="KW-0496">Mitochondrion</keyword>
<dbReference type="GO" id="GO:0005743">
    <property type="term" value="C:mitochondrial inner membrane"/>
    <property type="evidence" value="ECO:0007669"/>
    <property type="project" value="UniProtKB-SubCell"/>
</dbReference>
<dbReference type="Gene3D" id="1.10.442.10">
    <property type="entry name" value="Cytochrome c oxidase subunit IV"/>
    <property type="match status" value="1"/>
</dbReference>
<protein>
    <recommendedName>
        <fullName evidence="4">Cytochrome c oxidase subunit 4 isoform 1, mitochondrial</fullName>
    </recommendedName>
    <alternativeName>
        <fullName evidence="8">Cytochrome c oxidase subunit IV isoform 1</fullName>
    </alternativeName>
</protein>